<organism evidence="1 2">
    <name type="scientific">Aneurinibacillus danicus</name>
    <dbReference type="NCBI Taxonomy" id="267746"/>
    <lineage>
        <taxon>Bacteria</taxon>
        <taxon>Bacillati</taxon>
        <taxon>Bacillota</taxon>
        <taxon>Bacilli</taxon>
        <taxon>Bacillales</taxon>
        <taxon>Paenibacillaceae</taxon>
        <taxon>Aneurinibacillus group</taxon>
        <taxon>Aneurinibacillus</taxon>
    </lineage>
</organism>
<keyword evidence="2" id="KW-1185">Reference proteome</keyword>
<dbReference type="RefSeq" id="WP_146809041.1">
    <property type="nucleotide sequence ID" value="NZ_BJXX01000052.1"/>
</dbReference>
<reference evidence="1 2" key="1">
    <citation type="submission" date="2019-07" db="EMBL/GenBank/DDBJ databases">
        <title>Whole genome shotgun sequence of Aneurinibacillus danicus NBRC 102444.</title>
        <authorList>
            <person name="Hosoyama A."/>
            <person name="Uohara A."/>
            <person name="Ohji S."/>
            <person name="Ichikawa N."/>
        </authorList>
    </citation>
    <scope>NUCLEOTIDE SEQUENCE [LARGE SCALE GENOMIC DNA]</scope>
    <source>
        <strain evidence="1 2">NBRC 102444</strain>
    </source>
</reference>
<dbReference type="OrthoDB" id="1955035at2"/>
<dbReference type="AlphaFoldDB" id="A0A511V460"/>
<sequence>MSVSLEKYILAVITINRQRVGGGAPVFYADEEKELEQIAFTLEKILDGIAHEITPDTLIIVKHS</sequence>
<proteinExistence type="predicted"/>
<name>A0A511V460_9BACL</name>
<dbReference type="Pfam" id="PF21835">
    <property type="entry name" value="YIEGIA_cap"/>
    <property type="match status" value="1"/>
</dbReference>
<protein>
    <submittedName>
        <fullName evidence="1">Uncharacterized protein</fullName>
    </submittedName>
</protein>
<gene>
    <name evidence="1" type="primary">ypzH</name>
    <name evidence="1" type="ORF">ADA01nite_11750</name>
</gene>
<evidence type="ECO:0000313" key="2">
    <source>
        <dbReference type="Proteomes" id="UP000321157"/>
    </source>
</evidence>
<evidence type="ECO:0000313" key="1">
    <source>
        <dbReference type="EMBL" id="GEN33715.1"/>
    </source>
</evidence>
<dbReference type="EMBL" id="BJXX01000052">
    <property type="protein sequence ID" value="GEN33715.1"/>
    <property type="molecule type" value="Genomic_DNA"/>
</dbReference>
<dbReference type="InterPro" id="IPR054055">
    <property type="entry name" value="YpzH"/>
</dbReference>
<dbReference type="Proteomes" id="UP000321157">
    <property type="component" value="Unassembled WGS sequence"/>
</dbReference>
<comment type="caution">
    <text evidence="1">The sequence shown here is derived from an EMBL/GenBank/DDBJ whole genome shotgun (WGS) entry which is preliminary data.</text>
</comment>
<accession>A0A511V460</accession>